<keyword evidence="2" id="KW-0812">Transmembrane</keyword>
<evidence type="ECO:0000256" key="4">
    <source>
        <dbReference type="ARBA" id="ARBA00023136"/>
    </source>
</evidence>
<dbReference type="Proteomes" id="UP001470809">
    <property type="component" value="Chromosome"/>
</dbReference>
<reference evidence="8" key="1">
    <citation type="submission" date="2024-04" db="EMBL/GenBank/DDBJ databases">
        <title>Phylogenomic analyses of a clade within the roseobacter group suggest taxonomic reassignments of species of the genera Aestuariivita, Citreicella, Loktanella, Nautella, Pelagibaca, Ruegeria, Thalassobius, Thiobacimonas and Tropicibacter, and the proposal o.</title>
        <authorList>
            <person name="Jeon C.O."/>
        </authorList>
    </citation>
    <scope>NUCLEOTIDE SEQUENCE [LARGE SCALE GENOMIC DNA]</scope>
    <source>
        <strain evidence="8">SS1-5</strain>
    </source>
</reference>
<feature type="domain" description="NarX-like N-terminal" evidence="6">
    <location>
        <begin position="183"/>
        <end position="275"/>
    </location>
</feature>
<keyword evidence="5" id="KW-0732">Signal</keyword>
<dbReference type="AlphaFoldDB" id="A0AAN0MA46"/>
<keyword evidence="4" id="KW-0472">Membrane</keyword>
<gene>
    <name evidence="7" type="ORF">AABB31_21660</name>
</gene>
<protein>
    <submittedName>
        <fullName evidence="7">Type IV pili methyl-accepting chemotaxis transducer N-terminal domain-containing protein</fullName>
    </submittedName>
</protein>
<evidence type="ECO:0000259" key="6">
    <source>
        <dbReference type="Pfam" id="PF13675"/>
    </source>
</evidence>
<dbReference type="GO" id="GO:0016020">
    <property type="term" value="C:membrane"/>
    <property type="evidence" value="ECO:0007669"/>
    <property type="project" value="UniProtKB-SubCell"/>
</dbReference>
<evidence type="ECO:0000256" key="1">
    <source>
        <dbReference type="ARBA" id="ARBA00004141"/>
    </source>
</evidence>
<evidence type="ECO:0000313" key="8">
    <source>
        <dbReference type="Proteomes" id="UP001470809"/>
    </source>
</evidence>
<feature type="domain" description="NarX-like N-terminal" evidence="6">
    <location>
        <begin position="47"/>
        <end position="150"/>
    </location>
</feature>
<keyword evidence="3" id="KW-1133">Transmembrane helix</keyword>
<feature type="signal peptide" evidence="5">
    <location>
        <begin position="1"/>
        <end position="29"/>
    </location>
</feature>
<organism evidence="7 8">
    <name type="scientific">Yoonia rhodophyticola</name>
    <dbReference type="NCBI Taxonomy" id="3137370"/>
    <lineage>
        <taxon>Bacteria</taxon>
        <taxon>Pseudomonadati</taxon>
        <taxon>Pseudomonadota</taxon>
        <taxon>Alphaproteobacteria</taxon>
        <taxon>Rhodobacterales</taxon>
        <taxon>Paracoccaceae</taxon>
        <taxon>Yoonia</taxon>
    </lineage>
</organism>
<proteinExistence type="predicted"/>
<accession>A0AAN0MA46</accession>
<feature type="chain" id="PRO_5042897976" evidence="5">
    <location>
        <begin position="30"/>
        <end position="312"/>
    </location>
</feature>
<evidence type="ECO:0000256" key="2">
    <source>
        <dbReference type="ARBA" id="ARBA00022692"/>
    </source>
</evidence>
<dbReference type="Pfam" id="PF13675">
    <property type="entry name" value="PilJ"/>
    <property type="match status" value="2"/>
</dbReference>
<evidence type="ECO:0000256" key="5">
    <source>
        <dbReference type="SAM" id="SignalP"/>
    </source>
</evidence>
<evidence type="ECO:0000256" key="3">
    <source>
        <dbReference type="ARBA" id="ARBA00022989"/>
    </source>
</evidence>
<keyword evidence="8" id="KW-1185">Reference proteome</keyword>
<dbReference type="KEGG" id="yrh:AABB31_21660"/>
<evidence type="ECO:0000313" key="7">
    <source>
        <dbReference type="EMBL" id="WZU67495.1"/>
    </source>
</evidence>
<dbReference type="EMBL" id="CP151767">
    <property type="protein sequence ID" value="WZU67495.1"/>
    <property type="molecule type" value="Genomic_DNA"/>
</dbReference>
<dbReference type="InterPro" id="IPR029095">
    <property type="entry name" value="NarX-like_N"/>
</dbReference>
<comment type="subcellular location">
    <subcellularLocation>
        <location evidence="1">Membrane</location>
        <topology evidence="1">Multi-pass membrane protein</topology>
    </subcellularLocation>
</comment>
<reference evidence="7 8" key="2">
    <citation type="submission" date="2024-08" db="EMBL/GenBank/DDBJ databases">
        <title>Phylogenomic analyses of a clade within the roseobacter group suggest taxonomic reassignments of species of the genera Aestuariivita, Citreicella, Loktanella, Nautella, Pelagibaca, Ruegeria, Thalassobius, Thiobacimonas and Tropicibacter, and the proposal o.</title>
        <authorList>
            <person name="Jeon C.O."/>
        </authorList>
    </citation>
    <scope>NUCLEOTIDE SEQUENCE [LARGE SCALE GENOMIC DNA]</scope>
    <source>
        <strain evidence="7 8">SS1-5</strain>
    </source>
</reference>
<sequence length="312" mass="32776">MNTPFLTALLAKLLAITGLCAAMTGPAHADDLTQDEVLQVQFLEDVGASQRIDLSGKLRMLSQRVPAAACNLAAGIDPASSSAMLTSAAEEFEKIVTALEFGDETLGIIGAEERRKTLVGIRKLHEEWLPMFEAAKTILTDGGTNDQIAAMSAQSAEVLRIAQLLVSEISGQYADPTALLQIDALTIDLAGRQRMLAQRISKNVCLISSGVNVDAAATELTEAAATFSSTLDALVTGMPAAGIKAPPTAEIADAIAVVVDDWAELQPIVAKVLAGDALDEGTRADMFNKSNAMTGDMNTVVVMYSEASKLNI</sequence>
<name>A0AAN0MA46_9RHOB</name>
<dbReference type="RefSeq" id="WP_342076806.1">
    <property type="nucleotide sequence ID" value="NZ_CP151767.2"/>
</dbReference>